<accession>A0A8S1X0H3</accession>
<gene>
    <name evidence="1" type="ORF">PPENT_87.1.T0990193</name>
</gene>
<proteinExistence type="predicted"/>
<reference evidence="1" key="1">
    <citation type="submission" date="2021-01" db="EMBL/GenBank/DDBJ databases">
        <authorList>
            <consortium name="Genoscope - CEA"/>
            <person name="William W."/>
        </authorList>
    </citation>
    <scope>NUCLEOTIDE SEQUENCE</scope>
</reference>
<name>A0A8S1X0H3_9CILI</name>
<protein>
    <submittedName>
        <fullName evidence="1">Uncharacterized protein</fullName>
    </submittedName>
</protein>
<dbReference type="Proteomes" id="UP000689195">
    <property type="component" value="Unassembled WGS sequence"/>
</dbReference>
<evidence type="ECO:0000313" key="1">
    <source>
        <dbReference type="EMBL" id="CAD8191736.1"/>
    </source>
</evidence>
<dbReference type="AlphaFoldDB" id="A0A8S1X0H3"/>
<dbReference type="EMBL" id="CAJJDO010000099">
    <property type="protein sequence ID" value="CAD8191736.1"/>
    <property type="molecule type" value="Genomic_DNA"/>
</dbReference>
<keyword evidence="2" id="KW-1185">Reference proteome</keyword>
<organism evidence="1 2">
    <name type="scientific">Paramecium pentaurelia</name>
    <dbReference type="NCBI Taxonomy" id="43138"/>
    <lineage>
        <taxon>Eukaryota</taxon>
        <taxon>Sar</taxon>
        <taxon>Alveolata</taxon>
        <taxon>Ciliophora</taxon>
        <taxon>Intramacronucleata</taxon>
        <taxon>Oligohymenophorea</taxon>
        <taxon>Peniculida</taxon>
        <taxon>Parameciidae</taxon>
        <taxon>Paramecium</taxon>
    </lineage>
</organism>
<comment type="caution">
    <text evidence="1">The sequence shown here is derived from an EMBL/GenBank/DDBJ whole genome shotgun (WGS) entry which is preliminary data.</text>
</comment>
<dbReference type="OrthoDB" id="312439at2759"/>
<evidence type="ECO:0000313" key="2">
    <source>
        <dbReference type="Proteomes" id="UP000689195"/>
    </source>
</evidence>
<sequence>MNEAIPCKKHPIFFTQWVRILQENIDFGCIKCLDKINDRAHILYIPEIIQNPSILVPHIPVEYQYTTLYNNLNDFSEETLEKYYGQLEKSLIFLCEYLKNFIQNGRASLEECKTKFKESREMLYQQFKIHEIYQLIKELGLQENEDVQDQIEKKLNDIREKVNEDLLKQQSSKIKTILNETQLAIYKFNLNFNIQIKEISVQIDRNAQELQNYFSTSFHSIYYARQQFNPYSTNQNLQRNQESRLWVQSQSNSDFVQMERSKFSFSDNNLPYYSSMILPQYYFEYILNYASDYQNNNTFLKAYSIFEPKNQEIVNGQQFWNQNPNQ</sequence>